<keyword evidence="3" id="KW-0175">Coiled coil</keyword>
<reference evidence="6" key="1">
    <citation type="journal article" date="2019" name="Int. J. Syst. Evol. Microbiol.">
        <title>The Global Catalogue of Microorganisms (GCM) 10K type strain sequencing project: providing services to taxonomists for standard genome sequencing and annotation.</title>
        <authorList>
            <consortium name="The Broad Institute Genomics Platform"/>
            <consortium name="The Broad Institute Genome Sequencing Center for Infectious Disease"/>
            <person name="Wu L."/>
            <person name="Ma J."/>
        </authorList>
    </citation>
    <scope>NUCLEOTIDE SEQUENCE [LARGE SCALE GENOMIC DNA]</scope>
    <source>
        <strain evidence="6">CCUG 63287</strain>
    </source>
</reference>
<comment type="caution">
    <text evidence="5">The sequence shown here is derived from an EMBL/GenBank/DDBJ whole genome shotgun (WGS) entry which is preliminary data.</text>
</comment>
<feature type="coiled-coil region" evidence="3">
    <location>
        <begin position="16"/>
        <end position="43"/>
    </location>
</feature>
<evidence type="ECO:0000259" key="4">
    <source>
        <dbReference type="Pfam" id="PF00535"/>
    </source>
</evidence>
<evidence type="ECO:0000256" key="2">
    <source>
        <dbReference type="ARBA" id="ARBA00022679"/>
    </source>
</evidence>
<protein>
    <submittedName>
        <fullName evidence="5">Glycosyltransferase family 2 protein</fullName>
    </submittedName>
</protein>
<proteinExistence type="predicted"/>
<keyword evidence="6" id="KW-1185">Reference proteome</keyword>
<gene>
    <name evidence="5" type="ORF">ACFO26_04245</name>
</gene>
<evidence type="ECO:0000256" key="3">
    <source>
        <dbReference type="SAM" id="Coils"/>
    </source>
</evidence>
<dbReference type="EMBL" id="JBHSGD010000004">
    <property type="protein sequence ID" value="MFC4652111.1"/>
    <property type="molecule type" value="Genomic_DNA"/>
</dbReference>
<dbReference type="SUPFAM" id="SSF53448">
    <property type="entry name" value="Nucleotide-diphospho-sugar transferases"/>
    <property type="match status" value="1"/>
</dbReference>
<evidence type="ECO:0000256" key="1">
    <source>
        <dbReference type="ARBA" id="ARBA00022676"/>
    </source>
</evidence>
<keyword evidence="1" id="KW-0328">Glycosyltransferase</keyword>
<evidence type="ECO:0000313" key="6">
    <source>
        <dbReference type="Proteomes" id="UP001595987"/>
    </source>
</evidence>
<accession>A0ABV9JCV8</accession>
<dbReference type="CDD" id="cd00761">
    <property type="entry name" value="Glyco_tranf_GTA_type"/>
    <property type="match status" value="1"/>
</dbReference>
<organism evidence="5 6">
    <name type="scientific">Lactococcus nasutitermitis</name>
    <dbReference type="NCBI Taxonomy" id="1652957"/>
    <lineage>
        <taxon>Bacteria</taxon>
        <taxon>Bacillati</taxon>
        <taxon>Bacillota</taxon>
        <taxon>Bacilli</taxon>
        <taxon>Lactobacillales</taxon>
        <taxon>Streptococcaceae</taxon>
        <taxon>Lactococcus</taxon>
    </lineage>
</organism>
<sequence length="298" mass="34715">MNKIIIQIAKKVLFVETRAKSRARKLEQRLEKLKEQKMESSLISVIVPVYNVENYLIRCLESIVNQTYQNIEILCVNDASTDKSLEILQTFAEQDDRFKVIDNQENEGAPLARKRALALAQGEFVLHVDSDDWLEETMLEDMLLLAQAESADIVYCDYFRNDDVVHTKKPAAEDKLERIQKWSFDFGNTLWNRLIKREVLEKVEFPAANMGDDVVINAQLYYYAAVISYCPKSLYHHAYLVNQGSISAANSQKNFKEMLENYQQVLEFCQEKFGDNPKINQLYQKKVAQIRERQRIVK</sequence>
<name>A0ABV9JCV8_9LACT</name>
<dbReference type="Proteomes" id="UP001595987">
    <property type="component" value="Unassembled WGS sequence"/>
</dbReference>
<dbReference type="Pfam" id="PF00535">
    <property type="entry name" value="Glycos_transf_2"/>
    <property type="match status" value="1"/>
</dbReference>
<dbReference type="PANTHER" id="PTHR22916:SF51">
    <property type="entry name" value="GLYCOSYLTRANSFERASE EPSH-RELATED"/>
    <property type="match status" value="1"/>
</dbReference>
<dbReference type="PANTHER" id="PTHR22916">
    <property type="entry name" value="GLYCOSYLTRANSFERASE"/>
    <property type="match status" value="1"/>
</dbReference>
<dbReference type="InterPro" id="IPR001173">
    <property type="entry name" value="Glyco_trans_2-like"/>
</dbReference>
<dbReference type="RefSeq" id="WP_213533371.1">
    <property type="nucleotide sequence ID" value="NZ_BOVQ01000002.1"/>
</dbReference>
<dbReference type="InterPro" id="IPR029044">
    <property type="entry name" value="Nucleotide-diphossugar_trans"/>
</dbReference>
<evidence type="ECO:0000313" key="5">
    <source>
        <dbReference type="EMBL" id="MFC4652111.1"/>
    </source>
</evidence>
<feature type="domain" description="Glycosyltransferase 2-like" evidence="4">
    <location>
        <begin position="44"/>
        <end position="202"/>
    </location>
</feature>
<keyword evidence="2" id="KW-0808">Transferase</keyword>
<dbReference type="Gene3D" id="3.90.550.10">
    <property type="entry name" value="Spore Coat Polysaccharide Biosynthesis Protein SpsA, Chain A"/>
    <property type="match status" value="1"/>
</dbReference>